<dbReference type="InterPro" id="IPR006073">
    <property type="entry name" value="GTP-bd"/>
</dbReference>
<dbReference type="NCBIfam" id="TIGR03156">
    <property type="entry name" value="GTP_HflX"/>
    <property type="match status" value="1"/>
</dbReference>
<dbReference type="InterPro" id="IPR042108">
    <property type="entry name" value="GTPase_HflX_N_sf"/>
</dbReference>
<dbReference type="Proteomes" id="UP001596022">
    <property type="component" value="Unassembled WGS sequence"/>
</dbReference>
<keyword evidence="4 5" id="KW-0342">GTP-binding</keyword>
<evidence type="ECO:0000256" key="3">
    <source>
        <dbReference type="ARBA" id="ARBA00022842"/>
    </source>
</evidence>
<dbReference type="Gene3D" id="3.40.50.300">
    <property type="entry name" value="P-loop containing nucleotide triphosphate hydrolases"/>
    <property type="match status" value="1"/>
</dbReference>
<dbReference type="InterPro" id="IPR032305">
    <property type="entry name" value="GTP-bd_M"/>
</dbReference>
<dbReference type="NCBIfam" id="TIGR00231">
    <property type="entry name" value="small_GTP"/>
    <property type="match status" value="1"/>
</dbReference>
<dbReference type="RefSeq" id="WP_376844476.1">
    <property type="nucleotide sequence ID" value="NZ_JBHSFW010000001.1"/>
</dbReference>
<comment type="subcellular location">
    <subcellularLocation>
        <location evidence="5">Cytoplasm</location>
    </subcellularLocation>
    <text evidence="5">May associate with membranes.</text>
</comment>
<keyword evidence="8" id="KW-1185">Reference proteome</keyword>
<dbReference type="Gene3D" id="3.40.50.11060">
    <property type="entry name" value="GTPase HflX, N-terminal domain"/>
    <property type="match status" value="1"/>
</dbReference>
<keyword evidence="5" id="KW-0963">Cytoplasm</keyword>
<accession>A0ABV9GJY3</accession>
<dbReference type="EMBL" id="JBHSFW010000001">
    <property type="protein sequence ID" value="MFC4617433.1"/>
    <property type="molecule type" value="Genomic_DNA"/>
</dbReference>
<name>A0ABV9GJY3_9BACL</name>
<dbReference type="InterPro" id="IPR005225">
    <property type="entry name" value="Small_GTP-bd"/>
</dbReference>
<evidence type="ECO:0000256" key="4">
    <source>
        <dbReference type="ARBA" id="ARBA00023134"/>
    </source>
</evidence>
<dbReference type="InterPro" id="IPR025121">
    <property type="entry name" value="GTPase_HflX_N"/>
</dbReference>
<dbReference type="Gene3D" id="6.10.250.2860">
    <property type="match status" value="1"/>
</dbReference>
<evidence type="ECO:0000313" key="8">
    <source>
        <dbReference type="Proteomes" id="UP001596022"/>
    </source>
</evidence>
<dbReference type="SUPFAM" id="SSF52540">
    <property type="entry name" value="P-loop containing nucleoside triphosphate hydrolases"/>
    <property type="match status" value="1"/>
</dbReference>
<dbReference type="Pfam" id="PF13167">
    <property type="entry name" value="GTP-bdg_N"/>
    <property type="match status" value="1"/>
</dbReference>
<organism evidence="7 8">
    <name type="scientific">Camelliibacillus cellulosilyticus</name>
    <dbReference type="NCBI Taxonomy" id="2174486"/>
    <lineage>
        <taxon>Bacteria</taxon>
        <taxon>Bacillati</taxon>
        <taxon>Bacillota</taxon>
        <taxon>Bacilli</taxon>
        <taxon>Bacillales</taxon>
        <taxon>Sporolactobacillaceae</taxon>
        <taxon>Camelliibacillus</taxon>
    </lineage>
</organism>
<dbReference type="PANTHER" id="PTHR10229">
    <property type="entry name" value="GTP-BINDING PROTEIN HFLX"/>
    <property type="match status" value="1"/>
</dbReference>
<keyword evidence="1" id="KW-0479">Metal-binding</keyword>
<keyword evidence="3" id="KW-0460">Magnesium</keyword>
<comment type="caution">
    <text evidence="7">The sequence shown here is derived from an EMBL/GenBank/DDBJ whole genome shotgun (WGS) entry which is preliminary data.</text>
</comment>
<comment type="function">
    <text evidence="5">GTPase that associates with the 50S ribosomal subunit and may have a role during protein synthesis or ribosome biogenesis.</text>
</comment>
<dbReference type="InterPro" id="IPR027417">
    <property type="entry name" value="P-loop_NTPase"/>
</dbReference>
<dbReference type="HAMAP" id="MF_00900">
    <property type="entry name" value="GTPase_HflX"/>
    <property type="match status" value="1"/>
</dbReference>
<sequence length="421" mass="47664">MTPMERVILAGRRDPYVNDQRFLSTMEELENLTQTAGGDVVAAVTQTRPTVDPATYIGSGKVQEIERLCREFEADAVIFNDELSPSQQTNLATRLDVKVLDRTQLILDIFAGRAHSREGRLQVELAQLNYLLPRLTGLGLSLSRLGGGIGTRGPGETQLETDRRHIRRRIGDIKKQLETVVRHREQYRQRRRRNGQFQVAIVGYTNAGKSTLFNRLTTAETLEENKLFATLDPLTRRFRTPRGFQLLMSDTVGFIQKLPTTLVAAFRSTLEETREADLILHVIDISDPDHESRMETVDKLLKELGAGEVPRLILYNKIDRRSERLEPLLPLDGLLISAFDPLDIQKVSKAIESCIIKQSLPYTVMVSPSDGRLLSRLTAETLVMDKGWDESKQAYYCHGFVWSGSALRDRLTTQETEEDDV</sequence>
<reference evidence="8" key="1">
    <citation type="journal article" date="2019" name="Int. J. Syst. Evol. Microbiol.">
        <title>The Global Catalogue of Microorganisms (GCM) 10K type strain sequencing project: providing services to taxonomists for standard genome sequencing and annotation.</title>
        <authorList>
            <consortium name="The Broad Institute Genomics Platform"/>
            <consortium name="The Broad Institute Genome Sequencing Center for Infectious Disease"/>
            <person name="Wu L."/>
            <person name="Ma J."/>
        </authorList>
    </citation>
    <scope>NUCLEOTIDE SEQUENCE [LARGE SCALE GENOMIC DNA]</scope>
    <source>
        <strain evidence="8">CGMCC 1.16306</strain>
    </source>
</reference>
<feature type="domain" description="Hflx-type G" evidence="6">
    <location>
        <begin position="197"/>
        <end position="359"/>
    </location>
</feature>
<dbReference type="PRINTS" id="PR00326">
    <property type="entry name" value="GTP1OBG"/>
</dbReference>
<evidence type="ECO:0000256" key="5">
    <source>
        <dbReference type="HAMAP-Rule" id="MF_00900"/>
    </source>
</evidence>
<protein>
    <recommendedName>
        <fullName evidence="5">GTPase HflX</fullName>
    </recommendedName>
    <alternativeName>
        <fullName evidence="5">GTP-binding protein HflX</fullName>
    </alternativeName>
</protein>
<dbReference type="InterPro" id="IPR016496">
    <property type="entry name" value="GTPase_HflX"/>
</dbReference>
<dbReference type="Pfam" id="PF16360">
    <property type="entry name" value="GTP-bdg_M"/>
    <property type="match status" value="1"/>
</dbReference>
<comment type="similarity">
    <text evidence="5">Belongs to the TRAFAC class OBG-HflX-like GTPase superfamily. HflX GTPase family.</text>
</comment>
<evidence type="ECO:0000256" key="1">
    <source>
        <dbReference type="ARBA" id="ARBA00022723"/>
    </source>
</evidence>
<dbReference type="Pfam" id="PF01926">
    <property type="entry name" value="MMR_HSR1"/>
    <property type="match status" value="1"/>
</dbReference>
<comment type="subunit">
    <text evidence="5">Monomer. Associates with the 50S ribosomal subunit.</text>
</comment>
<evidence type="ECO:0000259" key="6">
    <source>
        <dbReference type="PROSITE" id="PS51705"/>
    </source>
</evidence>
<keyword evidence="2 5" id="KW-0547">Nucleotide-binding</keyword>
<dbReference type="InterPro" id="IPR030394">
    <property type="entry name" value="G_HFLX_dom"/>
</dbReference>
<proteinExistence type="inferred from homology"/>
<evidence type="ECO:0000256" key="2">
    <source>
        <dbReference type="ARBA" id="ARBA00022741"/>
    </source>
</evidence>
<dbReference type="PANTHER" id="PTHR10229:SF0">
    <property type="entry name" value="GTP-BINDING PROTEIN 6-RELATED"/>
    <property type="match status" value="1"/>
</dbReference>
<gene>
    <name evidence="5 7" type="primary">hflX</name>
    <name evidence="7" type="ORF">ACFO4N_01660</name>
</gene>
<dbReference type="PIRSF" id="PIRSF006809">
    <property type="entry name" value="GTP-binding_hflX_prd"/>
    <property type="match status" value="1"/>
</dbReference>
<evidence type="ECO:0000313" key="7">
    <source>
        <dbReference type="EMBL" id="MFC4617433.1"/>
    </source>
</evidence>
<dbReference type="PROSITE" id="PS51705">
    <property type="entry name" value="G_HFLX"/>
    <property type="match status" value="1"/>
</dbReference>
<dbReference type="CDD" id="cd01878">
    <property type="entry name" value="HflX"/>
    <property type="match status" value="1"/>
</dbReference>